<evidence type="ECO:0000313" key="12">
    <source>
        <dbReference type="EMBL" id="CAG9805149.1"/>
    </source>
</evidence>
<dbReference type="PROSITE" id="PS51205">
    <property type="entry name" value="VPS9"/>
    <property type="match status" value="1"/>
</dbReference>
<dbReference type="SMART" id="SM00167">
    <property type="entry name" value="VPS9"/>
    <property type="match status" value="1"/>
</dbReference>
<sequence>MENSNEISILDILELAHSLRQEKLSIETEMNDYFRLQMKLSENSFEAIKNAWILQNHRENLNSLIVSKPENRPSLCSQRAIQLENIEFIDAYKDPVVKSQHLALYVDFLRYIHQSPQLIASCLTAADELPTLGITSFGNATKAEQMSQIAQIISAGLYGNSIHGRDVEMMLKLLDKLLEVKIATTDDPRRLLRQNSSSFARLYHKFHESSLSSKLFLTATLHEPVMSVLINDTVMLNVEQVSGMEEINRINRIEMIDALYTLSSRFVESLSANWIIFPSTIRWLVQTMSKYLHSKGCDSNVILEILTDMVFGHFICPACTNPNLYGITDAPISENARFNLIQIGQILQTMALAKHQNVDKKFMDLFDKFDKNIISNMMDRLLENTYDISEMGLSHQLPTLYNIGRSSILITHSELTLFLQFLRASVEHLEPSEKKKLKSMLDNLPALFDQAIARVQNGIIETSPSKKSKLMGKINSKKIVKNTSASSLNSEDMNDQGSFDDSSDRVLIIPLSIYENSNKMRPLSEDEVLNMNQVSSERSDTNSLTEKNIEELSRHNNTNNDKVDINNDETSKEKPVKFILNPDDVSIGNTSDNLELEAVSEAPSNHSVASSLDLEENNDNLSDMVSANVSGRGTPNISGRDTPSSQVIDVLEVQQIPTPQMAKIINKARNDIDDKFCKFEIKKLIGGDETISIISDTWSTDVLASDSETIEANERNFSTPLIPSIIPDSFQLRTNNFDISETQSESAWSTDVLIASDSEKNGEIDNEDTQSITTRSDITDSITPRDQEVPNANHTPDSPFYTPNRVPNINFRPIDPSNITPRTPDSPFSFRSTEDSPRPMEPIPFPRNRNINRDMSGSARNNQNGIFGSNFNYLSTTSSTITSVHRPLRQHSNESQTSEQEPKQHKSPSREKKNKKEFIDQQQPLSVFRVSDPNLENFTSDNDPAAGNRVIKTSINLINPFMSSTSNSNSQDQVKSLTVDEPVEHRRLSDEQRSMSYDSRRNGMIDLPSSPIILSRSDNPFDIQLNAPKSQQSVQKANSIDIDGDLCAKAENLKLTDSGPTSSGTVSKISNGSVKNHKVTGAIPKSISFDSTADKVEKNHHRRSDVNRHSSQHTSTGIFNKIKQGFRSKRGKGRNSIDEALNNDLVQNGNASGNGFIEAIQTETSDDILAKYRRKPSSSSDAATSDSAGSNNSSSLKSKSSDNENRLSSISNNTRETDYFNNAKRKLRLVLSTSDCHACDVRNNNASTESPLLSYLQMQLAQAMNQQNFQQLSYVHEVLRSLNSLDANAHYKLIEELQKDLVQRQSYLQYLIRLRQDLLSTIATIDNFQKRLQVDREMTNRHLVMVCVRMFMEKREPFLIEFQEEFNLKPAADEKLEFMEEFIARLMEGLKIDNISQGMNEWQLIEARNCIEKILLQRLYQQVMFPNDDVDISNDQLLHNCIKKLGRVISPSHPGLKIPHRYLNESPWPFAQKQISYISAYKTPQEKVQCVVRCIQSIMYLLKMASNQEPAADDLVPVLIYVIIKANPPYLQSTINYVECFMGNNLEGEDLYWWTQFSTAILFIKTMIERMEKTGRNEHCE</sequence>
<feature type="compositionally biased region" description="Polar residues" evidence="9">
    <location>
        <begin position="853"/>
        <end position="863"/>
    </location>
</feature>
<dbReference type="Gene3D" id="1.20.1050.80">
    <property type="entry name" value="VPS9 domain"/>
    <property type="match status" value="1"/>
</dbReference>
<dbReference type="GO" id="GO:0005829">
    <property type="term" value="C:cytosol"/>
    <property type="evidence" value="ECO:0007669"/>
    <property type="project" value="TreeGrafter"/>
</dbReference>
<keyword evidence="13" id="KW-1185">Reference proteome</keyword>
<feature type="compositionally biased region" description="Basic and acidic residues" evidence="9">
    <location>
        <begin position="900"/>
        <end position="919"/>
    </location>
</feature>
<keyword evidence="5" id="KW-0344">Guanine-nucleotide releasing factor</keyword>
<dbReference type="GO" id="GO:0016020">
    <property type="term" value="C:membrane"/>
    <property type="evidence" value="ECO:0007669"/>
    <property type="project" value="UniProtKB-SubCell"/>
</dbReference>
<dbReference type="EMBL" id="OU895878">
    <property type="protein sequence ID" value="CAG9805149.1"/>
    <property type="molecule type" value="Genomic_DNA"/>
</dbReference>
<dbReference type="SUPFAM" id="SSF109993">
    <property type="entry name" value="VPS9 domain"/>
    <property type="match status" value="1"/>
</dbReference>
<proteinExistence type="inferred from homology"/>
<dbReference type="InterPro" id="IPR008936">
    <property type="entry name" value="Rho_GTPase_activation_prot"/>
</dbReference>
<comment type="similarity">
    <text evidence="2">Belongs to the GAPVD1 family.</text>
</comment>
<dbReference type="FunFam" id="1.20.1050.80:FF:000001">
    <property type="entry name" value="GTPase-activating protein and VPS9 domain-containing protein 1 isoform X1"/>
    <property type="match status" value="1"/>
</dbReference>
<dbReference type="InterPro" id="IPR045046">
    <property type="entry name" value="Vps9-like"/>
</dbReference>
<evidence type="ECO:0000256" key="1">
    <source>
        <dbReference type="ARBA" id="ARBA00004170"/>
    </source>
</evidence>
<gene>
    <name evidence="12" type="ORF">CHIRRI_LOCUS8026</name>
</gene>
<keyword evidence="3" id="KW-0343">GTPase activation</keyword>
<feature type="compositionally biased region" description="Basic residues" evidence="9">
    <location>
        <begin position="1124"/>
        <end position="1133"/>
    </location>
</feature>
<feature type="compositionally biased region" description="Low complexity" evidence="9">
    <location>
        <begin position="1177"/>
        <end position="1198"/>
    </location>
</feature>
<evidence type="ECO:0000256" key="4">
    <source>
        <dbReference type="ARBA" id="ARBA00022583"/>
    </source>
</evidence>
<name>A0A9N9RU71_9DIPT</name>
<evidence type="ECO:0000256" key="9">
    <source>
        <dbReference type="SAM" id="MobiDB-lite"/>
    </source>
</evidence>
<reference evidence="12" key="1">
    <citation type="submission" date="2022-01" db="EMBL/GenBank/DDBJ databases">
        <authorList>
            <person name="King R."/>
        </authorList>
    </citation>
    <scope>NUCLEOTIDE SEQUENCE</scope>
</reference>
<feature type="compositionally biased region" description="Low complexity" evidence="9">
    <location>
        <begin position="769"/>
        <end position="782"/>
    </location>
</feature>
<evidence type="ECO:0000256" key="3">
    <source>
        <dbReference type="ARBA" id="ARBA00022468"/>
    </source>
</evidence>
<dbReference type="SUPFAM" id="SSF48350">
    <property type="entry name" value="GTPase activation domain, GAP"/>
    <property type="match status" value="1"/>
</dbReference>
<evidence type="ECO:0000259" key="10">
    <source>
        <dbReference type="PROSITE" id="PS50018"/>
    </source>
</evidence>
<dbReference type="InterPro" id="IPR001936">
    <property type="entry name" value="RasGAP_dom"/>
</dbReference>
<accession>A0A9N9RU71</accession>
<dbReference type="PANTHER" id="PTHR23101:SF25">
    <property type="entry name" value="GTPASE-ACTIVATING PROTEIN AND VPS9 DOMAIN-CONTAINING PROTEIN 1"/>
    <property type="match status" value="1"/>
</dbReference>
<dbReference type="InterPro" id="IPR003123">
    <property type="entry name" value="VPS9"/>
</dbReference>
<keyword evidence="4" id="KW-0254">Endocytosis</keyword>
<evidence type="ECO:0000259" key="11">
    <source>
        <dbReference type="PROSITE" id="PS51205"/>
    </source>
</evidence>
<feature type="region of interest" description="Disordered" evidence="9">
    <location>
        <begin position="1172"/>
        <end position="1210"/>
    </location>
</feature>
<comment type="subcellular location">
    <subcellularLocation>
        <location evidence="1">Membrane</location>
        <topology evidence="1">Peripheral membrane protein</topology>
    </subcellularLocation>
</comment>
<evidence type="ECO:0000256" key="2">
    <source>
        <dbReference type="ARBA" id="ARBA00008489"/>
    </source>
</evidence>
<feature type="region of interest" description="Disordered" evidence="9">
    <location>
        <begin position="962"/>
        <end position="1003"/>
    </location>
</feature>
<feature type="compositionally biased region" description="Basic and acidic residues" evidence="9">
    <location>
        <begin position="982"/>
        <end position="1003"/>
    </location>
</feature>
<dbReference type="GO" id="GO:0031267">
    <property type="term" value="F:small GTPase binding"/>
    <property type="evidence" value="ECO:0007669"/>
    <property type="project" value="TreeGrafter"/>
</dbReference>
<dbReference type="GO" id="GO:0030139">
    <property type="term" value="C:endocytic vesicle"/>
    <property type="evidence" value="ECO:0007669"/>
    <property type="project" value="TreeGrafter"/>
</dbReference>
<evidence type="ECO:0000256" key="7">
    <source>
        <dbReference type="ARBA" id="ARBA00053914"/>
    </source>
</evidence>
<feature type="region of interest" description="Disordered" evidence="9">
    <location>
        <begin position="881"/>
        <end position="923"/>
    </location>
</feature>
<dbReference type="Proteomes" id="UP001153620">
    <property type="component" value="Chromosome 2"/>
</dbReference>
<dbReference type="InterPro" id="IPR037191">
    <property type="entry name" value="VPS9_dom_sf"/>
</dbReference>
<dbReference type="GO" id="GO:0005096">
    <property type="term" value="F:GTPase activator activity"/>
    <property type="evidence" value="ECO:0007669"/>
    <property type="project" value="UniProtKB-KW"/>
</dbReference>
<dbReference type="PROSITE" id="PS50018">
    <property type="entry name" value="RAS_GTPASE_ACTIV_2"/>
    <property type="match status" value="1"/>
</dbReference>
<feature type="domain" description="VPS9" evidence="11">
    <location>
        <begin position="1432"/>
        <end position="1573"/>
    </location>
</feature>
<dbReference type="PANTHER" id="PTHR23101">
    <property type="entry name" value="RAB GDP/GTP EXCHANGE FACTOR"/>
    <property type="match status" value="1"/>
</dbReference>
<dbReference type="GO" id="GO:0006897">
    <property type="term" value="P:endocytosis"/>
    <property type="evidence" value="ECO:0007669"/>
    <property type="project" value="UniProtKB-KW"/>
</dbReference>
<dbReference type="Pfam" id="PF02204">
    <property type="entry name" value="VPS9"/>
    <property type="match status" value="1"/>
</dbReference>
<feature type="domain" description="Ras-GAP" evidence="10">
    <location>
        <begin position="168"/>
        <end position="352"/>
    </location>
</feature>
<evidence type="ECO:0000256" key="6">
    <source>
        <dbReference type="ARBA" id="ARBA00023136"/>
    </source>
</evidence>
<organism evidence="12 13">
    <name type="scientific">Chironomus riparius</name>
    <dbReference type="NCBI Taxonomy" id="315576"/>
    <lineage>
        <taxon>Eukaryota</taxon>
        <taxon>Metazoa</taxon>
        <taxon>Ecdysozoa</taxon>
        <taxon>Arthropoda</taxon>
        <taxon>Hexapoda</taxon>
        <taxon>Insecta</taxon>
        <taxon>Pterygota</taxon>
        <taxon>Neoptera</taxon>
        <taxon>Endopterygota</taxon>
        <taxon>Diptera</taxon>
        <taxon>Nematocera</taxon>
        <taxon>Chironomoidea</taxon>
        <taxon>Chironomidae</taxon>
        <taxon>Chironominae</taxon>
        <taxon>Chironomus</taxon>
    </lineage>
</organism>
<keyword evidence="6" id="KW-0472">Membrane</keyword>
<dbReference type="Pfam" id="PF00616">
    <property type="entry name" value="RasGAP"/>
    <property type="match status" value="1"/>
</dbReference>
<reference evidence="12" key="2">
    <citation type="submission" date="2022-10" db="EMBL/GenBank/DDBJ databases">
        <authorList>
            <consortium name="ENA_rothamsted_submissions"/>
            <consortium name="culmorum"/>
            <person name="King R."/>
        </authorList>
    </citation>
    <scope>NUCLEOTIDE SEQUENCE</scope>
</reference>
<feature type="compositionally biased region" description="Polar residues" evidence="9">
    <location>
        <begin position="962"/>
        <end position="976"/>
    </location>
</feature>
<dbReference type="Gene3D" id="1.10.506.10">
    <property type="entry name" value="GTPase Activation - p120gap, domain 1"/>
    <property type="match status" value="1"/>
</dbReference>
<dbReference type="GO" id="GO:0005085">
    <property type="term" value="F:guanyl-nucleotide exchange factor activity"/>
    <property type="evidence" value="ECO:0007669"/>
    <property type="project" value="UniProtKB-KW"/>
</dbReference>
<dbReference type="GO" id="GO:0051049">
    <property type="term" value="P:regulation of transport"/>
    <property type="evidence" value="ECO:0007669"/>
    <property type="project" value="UniProtKB-ARBA"/>
</dbReference>
<dbReference type="OrthoDB" id="10264848at2759"/>
<feature type="region of interest" description="Disordered" evidence="9">
    <location>
        <begin position="758"/>
        <end position="863"/>
    </location>
</feature>
<evidence type="ECO:0000256" key="8">
    <source>
        <dbReference type="ARBA" id="ARBA00068997"/>
    </source>
</evidence>
<feature type="region of interest" description="Disordered" evidence="9">
    <location>
        <begin position="1091"/>
        <end position="1135"/>
    </location>
</feature>
<evidence type="ECO:0000313" key="13">
    <source>
        <dbReference type="Proteomes" id="UP001153620"/>
    </source>
</evidence>
<evidence type="ECO:0000256" key="5">
    <source>
        <dbReference type="ARBA" id="ARBA00022658"/>
    </source>
</evidence>
<comment type="function">
    <text evidence="7">Acts both as a GTPase-activating protein (GAP) and a guanine nucleotide exchange factor (GEF), and participates in endocytosis.</text>
</comment>
<protein>
    <recommendedName>
        <fullName evidence="8">Receptor-mediated endocytosis protein 6 homolog</fullName>
    </recommendedName>
</protein>